<protein>
    <submittedName>
        <fullName evidence="2">Uncharacterized protein</fullName>
    </submittedName>
</protein>
<dbReference type="RefSeq" id="WP_154482288.1">
    <property type="nucleotide sequence ID" value="NZ_VULR01000002.1"/>
</dbReference>
<dbReference type="Proteomes" id="UP000462760">
    <property type="component" value="Unassembled WGS sequence"/>
</dbReference>
<feature type="transmembrane region" description="Helical" evidence="1">
    <location>
        <begin position="40"/>
        <end position="57"/>
    </location>
</feature>
<keyword evidence="1" id="KW-0472">Membrane</keyword>
<organism evidence="2 3">
    <name type="scientific">Anaerosalibacter bizertensis</name>
    <dbReference type="NCBI Taxonomy" id="932217"/>
    <lineage>
        <taxon>Bacteria</taxon>
        <taxon>Bacillati</taxon>
        <taxon>Bacillota</taxon>
        <taxon>Tissierellia</taxon>
        <taxon>Tissierellales</taxon>
        <taxon>Sporanaerobacteraceae</taxon>
        <taxon>Anaerosalibacter</taxon>
    </lineage>
</organism>
<proteinExistence type="predicted"/>
<accession>A0A844FES0</accession>
<feature type="transmembrane region" description="Helical" evidence="1">
    <location>
        <begin position="63"/>
        <end position="87"/>
    </location>
</feature>
<reference evidence="2 3" key="1">
    <citation type="submission" date="2019-08" db="EMBL/GenBank/DDBJ databases">
        <title>In-depth cultivation of the pig gut microbiome towards novel bacterial diversity and tailored functional studies.</title>
        <authorList>
            <person name="Wylensek D."/>
            <person name="Hitch T.C.A."/>
            <person name="Clavel T."/>
        </authorList>
    </citation>
    <scope>NUCLEOTIDE SEQUENCE [LARGE SCALE GENOMIC DNA]</scope>
    <source>
        <strain evidence="2 3">Med78-601-WT-4W-RMD-3</strain>
    </source>
</reference>
<keyword evidence="1" id="KW-0812">Transmembrane</keyword>
<keyword evidence="1" id="KW-1133">Transmembrane helix</keyword>
<dbReference type="EMBL" id="VULR01000002">
    <property type="protein sequence ID" value="MSS42480.1"/>
    <property type="molecule type" value="Genomic_DNA"/>
</dbReference>
<gene>
    <name evidence="2" type="ORF">FYJ27_01840</name>
</gene>
<feature type="transmembrane region" description="Helical" evidence="1">
    <location>
        <begin position="6"/>
        <end position="28"/>
    </location>
</feature>
<sequence>MLDDFMTVDTLTTFTGLVMAVGLIVQFTKGLVKKSYGDRAVRLYAFVISLILNLAFVGDFSNLQGIIVTIINSILITLTSMGGYELIADPRAEKERIN</sequence>
<dbReference type="OrthoDB" id="1707699at2"/>
<evidence type="ECO:0000313" key="2">
    <source>
        <dbReference type="EMBL" id="MSS42480.1"/>
    </source>
</evidence>
<comment type="caution">
    <text evidence="2">The sequence shown here is derived from an EMBL/GenBank/DDBJ whole genome shotgun (WGS) entry which is preliminary data.</text>
</comment>
<evidence type="ECO:0000256" key="1">
    <source>
        <dbReference type="SAM" id="Phobius"/>
    </source>
</evidence>
<name>A0A844FES0_9FIRM</name>
<evidence type="ECO:0000313" key="3">
    <source>
        <dbReference type="Proteomes" id="UP000462760"/>
    </source>
</evidence>
<dbReference type="AlphaFoldDB" id="A0A844FES0"/>